<proteinExistence type="predicted"/>
<dbReference type="AlphaFoldDB" id="A0A3A9JH33"/>
<name>A0A3A9JH33_9PROT</name>
<protein>
    <recommendedName>
        <fullName evidence="5">BrnA antitoxin family protein</fullName>
    </recommendedName>
</protein>
<evidence type="ECO:0000313" key="4">
    <source>
        <dbReference type="Proteomes" id="UP000278036"/>
    </source>
</evidence>
<dbReference type="EMBL" id="RFLX01000046">
    <property type="protein sequence ID" value="RMI16917.1"/>
    <property type="molecule type" value="Genomic_DNA"/>
</dbReference>
<comment type="caution">
    <text evidence="1">The sequence shown here is derived from an EMBL/GenBank/DDBJ whole genome shotgun (WGS) entry which is preliminary data.</text>
</comment>
<organism evidence="1 4">
    <name type="scientific">Teichococcus wenyumeiae</name>
    <dbReference type="NCBI Taxonomy" id="2478470"/>
    <lineage>
        <taxon>Bacteria</taxon>
        <taxon>Pseudomonadati</taxon>
        <taxon>Pseudomonadota</taxon>
        <taxon>Alphaproteobacteria</taxon>
        <taxon>Acetobacterales</taxon>
        <taxon>Roseomonadaceae</taxon>
        <taxon>Roseomonas</taxon>
    </lineage>
</organism>
<dbReference type="Proteomes" id="UP000274097">
    <property type="component" value="Unassembled WGS sequence"/>
</dbReference>
<evidence type="ECO:0000313" key="1">
    <source>
        <dbReference type="EMBL" id="RKK03835.1"/>
    </source>
</evidence>
<evidence type="ECO:0008006" key="5">
    <source>
        <dbReference type="Google" id="ProtNLM"/>
    </source>
</evidence>
<gene>
    <name evidence="1" type="ORF">D6Z83_12600</name>
    <name evidence="2" type="ORF">EBE87_24895</name>
</gene>
<evidence type="ECO:0000313" key="2">
    <source>
        <dbReference type="EMBL" id="RMI16917.1"/>
    </source>
</evidence>
<keyword evidence="3" id="KW-1185">Reference proteome</keyword>
<accession>A0A3A9JH33</accession>
<sequence length="103" mass="11399">MKRKLRMPTDAEEAAIQHGIAADPENPEWTEEDFARARPAAEVLGERVAASLVRRRGRQKTAVKEAVSLRLDADLVRALRDSGPGWQSRVNDTLRKAVLGKLG</sequence>
<evidence type="ECO:0000313" key="3">
    <source>
        <dbReference type="Proteomes" id="UP000274097"/>
    </source>
</evidence>
<reference evidence="1 4" key="1">
    <citation type="submission" date="2018-09" db="EMBL/GenBank/DDBJ databases">
        <title>Roseomonas sp. nov., isolated from feces of Tibetan antelopes in the Qinghai-Tibet plateau, China.</title>
        <authorList>
            <person name="Tian Z."/>
        </authorList>
    </citation>
    <scope>NUCLEOTIDE SEQUENCE [LARGE SCALE GENOMIC DNA]</scope>
    <source>
        <strain evidence="2 3">Z23</strain>
        <strain evidence="1 4">Z24</strain>
    </source>
</reference>
<dbReference type="InterPro" id="IPR025528">
    <property type="entry name" value="BrnA_antitoxin"/>
</dbReference>
<dbReference type="OrthoDB" id="361944at2"/>
<dbReference type="Pfam" id="PF14384">
    <property type="entry name" value="BrnA_antitoxin"/>
    <property type="match status" value="1"/>
</dbReference>
<dbReference type="InParanoid" id="A0A3A9JH33"/>
<dbReference type="EMBL" id="RAQU01000067">
    <property type="protein sequence ID" value="RKK03835.1"/>
    <property type="molecule type" value="Genomic_DNA"/>
</dbReference>
<dbReference type="Proteomes" id="UP000278036">
    <property type="component" value="Unassembled WGS sequence"/>
</dbReference>